<dbReference type="AlphaFoldDB" id="A0A5A5TXV1"/>
<sequence>MTNFLVSQAKINQFSALLKTWRAKLINFVSVILCLRFNAIIRRVIIRFYDK</sequence>
<evidence type="ECO:0000313" key="2">
    <source>
        <dbReference type="Proteomes" id="UP000323274"/>
    </source>
</evidence>
<comment type="caution">
    <text evidence="1">The sequence shown here is derived from an EMBL/GenBank/DDBJ whole genome shotgun (WGS) entry which is preliminary data.</text>
</comment>
<organism evidence="1 2">
    <name type="scientific">Leuconostoc citreum</name>
    <dbReference type="NCBI Taxonomy" id="33964"/>
    <lineage>
        <taxon>Bacteria</taxon>
        <taxon>Bacillati</taxon>
        <taxon>Bacillota</taxon>
        <taxon>Bacilli</taxon>
        <taxon>Lactobacillales</taxon>
        <taxon>Lactobacillaceae</taxon>
        <taxon>Leuconostoc</taxon>
    </lineage>
</organism>
<gene>
    <name evidence="1" type="ORF">LCIT_06290</name>
</gene>
<evidence type="ECO:0000313" key="1">
    <source>
        <dbReference type="EMBL" id="GDZ83387.1"/>
    </source>
</evidence>
<dbReference type="Proteomes" id="UP000323274">
    <property type="component" value="Unassembled WGS sequence"/>
</dbReference>
<name>A0A5A5TXV1_LEUCI</name>
<proteinExistence type="predicted"/>
<reference evidence="1 2" key="1">
    <citation type="submission" date="2019-04" db="EMBL/GenBank/DDBJ databases">
        <title>A pseudo-fructophilic Leuconostoc citreum strain F192-5 isolated from peel of satsuma mandarin: the first report for isolation and characterization of strain-dependent fructophilic-like characteristics.</title>
        <authorList>
            <person name="Maeno S."/>
            <person name="Tanizawa Y."/>
            <person name="Kajikawa A."/>
            <person name="Kanesaki Y."/>
            <person name="Kubota E."/>
            <person name="Arita M."/>
            <person name="Leon D."/>
            <person name="Endo A."/>
        </authorList>
    </citation>
    <scope>NUCLEOTIDE SEQUENCE [LARGE SCALE GENOMIC DNA]</scope>
    <source>
        <strain evidence="1 2">F192-5</strain>
    </source>
</reference>
<protein>
    <submittedName>
        <fullName evidence="1">Uncharacterized protein</fullName>
    </submittedName>
</protein>
<accession>A0A5A5TXV1</accession>
<dbReference type="EMBL" id="BJJW01000002">
    <property type="protein sequence ID" value="GDZ83387.1"/>
    <property type="molecule type" value="Genomic_DNA"/>
</dbReference>